<evidence type="ECO:0000313" key="9">
    <source>
        <dbReference type="Proteomes" id="UP000294927"/>
    </source>
</evidence>
<gene>
    <name evidence="8" type="ORF">CLV71_11974</name>
</gene>
<dbReference type="AlphaFoldDB" id="A0A4R7UZZ8"/>
<dbReference type="SUPFAM" id="SSF49785">
    <property type="entry name" value="Galactose-binding domain-like"/>
    <property type="match status" value="1"/>
</dbReference>
<dbReference type="InterPro" id="IPR033116">
    <property type="entry name" value="TRYPSIN_SER"/>
</dbReference>
<evidence type="ECO:0000259" key="6">
    <source>
        <dbReference type="PROSITE" id="PS50240"/>
    </source>
</evidence>
<dbReference type="InterPro" id="IPR009003">
    <property type="entry name" value="Peptidase_S1_PA"/>
</dbReference>
<evidence type="ECO:0000259" key="7">
    <source>
        <dbReference type="PROSITE" id="PS51829"/>
    </source>
</evidence>
<dbReference type="PROSITE" id="PS00134">
    <property type="entry name" value="TRYPSIN_HIS"/>
    <property type="match status" value="1"/>
</dbReference>
<dbReference type="SUPFAM" id="SSF50494">
    <property type="entry name" value="Trypsin-like serine proteases"/>
    <property type="match status" value="1"/>
</dbReference>
<dbReference type="CDD" id="cd00190">
    <property type="entry name" value="Tryp_SPc"/>
    <property type="match status" value="1"/>
</dbReference>
<dbReference type="PROSITE" id="PS50240">
    <property type="entry name" value="TRYPSIN_DOM"/>
    <property type="match status" value="1"/>
</dbReference>
<dbReference type="EMBL" id="SOCP01000019">
    <property type="protein sequence ID" value="TDV41752.1"/>
    <property type="molecule type" value="Genomic_DNA"/>
</dbReference>
<feature type="chain" id="PRO_5020294724" evidence="5">
    <location>
        <begin position="31"/>
        <end position="383"/>
    </location>
</feature>
<dbReference type="PRINTS" id="PR00722">
    <property type="entry name" value="CHYMOTRYPSIN"/>
</dbReference>
<dbReference type="FunFam" id="2.40.10.10:FF:000002">
    <property type="entry name" value="Transmembrane protease serine"/>
    <property type="match status" value="1"/>
</dbReference>
<dbReference type="Gene3D" id="2.40.10.10">
    <property type="entry name" value="Trypsin-like serine proteases"/>
    <property type="match status" value="2"/>
</dbReference>
<dbReference type="InterPro" id="IPR002884">
    <property type="entry name" value="P_dom"/>
</dbReference>
<feature type="domain" description="Peptidase S1" evidence="6">
    <location>
        <begin position="42"/>
        <end position="265"/>
    </location>
</feature>
<dbReference type="InterPro" id="IPR018114">
    <property type="entry name" value="TRYPSIN_HIS"/>
</dbReference>
<evidence type="ECO:0000256" key="5">
    <source>
        <dbReference type="SAM" id="SignalP"/>
    </source>
</evidence>
<dbReference type="InterPro" id="IPR001314">
    <property type="entry name" value="Peptidase_S1A"/>
</dbReference>
<reference evidence="8 9" key="1">
    <citation type="submission" date="2019-03" db="EMBL/GenBank/DDBJ databases">
        <title>Genomic Encyclopedia of Archaeal and Bacterial Type Strains, Phase II (KMG-II): from individual species to whole genera.</title>
        <authorList>
            <person name="Goeker M."/>
        </authorList>
    </citation>
    <scope>NUCLEOTIDE SEQUENCE [LARGE SCALE GENOMIC DNA]</scope>
    <source>
        <strain evidence="8 9">DSM 45499</strain>
    </source>
</reference>
<keyword evidence="2 4" id="KW-0378">Hydrolase</keyword>
<keyword evidence="5" id="KW-0732">Signal</keyword>
<keyword evidence="9" id="KW-1185">Reference proteome</keyword>
<dbReference type="PROSITE" id="PS51829">
    <property type="entry name" value="P_HOMO_B"/>
    <property type="match status" value="1"/>
</dbReference>
<comment type="caution">
    <text evidence="8">The sequence shown here is derived from an EMBL/GenBank/DDBJ whole genome shotgun (WGS) entry which is preliminary data.</text>
</comment>
<dbReference type="Pfam" id="PF00089">
    <property type="entry name" value="Trypsin"/>
    <property type="match status" value="1"/>
</dbReference>
<name>A0A4R7UZZ8_9PSEU</name>
<sequence>MWMTSWKKRLAFTLVSVVAVLGAAAGQAVAAPSSADDVQPQVIGGTPAAQGEFPWIVRLSMGCGGSMITQQLVLTAAHCVPATGPNTSITATLGAIDLQDPNRIVVRSDYVHRAPGAGGPPGDDWALIRLEHPVDVPTVPIATTPDLDSGTFTVAGWGAATEGGPQQRFLLKAQVPFIDDAQCQSAGSDYLDLVPAEEICAGNWTAGGVDTCQGDSGGPLLNKDANGEWVLIGTTSWGIGCARPQNPGVYMQASYFHEAIHAAAASLGPRCAPAVNTNATAIPDVGEITSDLAVTCDGNASGQTRVEVNINHSYRGDLIIDLIAPDGTSYRLKNAKGDDGADDINESYTVNASSEVATGTWHLRVRDMFRGDTGSLKNWRLTV</sequence>
<protein>
    <submittedName>
        <fullName evidence="8">Proprotein convertase P-domain-containing protein</fullName>
    </submittedName>
</protein>
<dbReference type="GO" id="GO:0006508">
    <property type="term" value="P:proteolysis"/>
    <property type="evidence" value="ECO:0007669"/>
    <property type="project" value="UniProtKB-KW"/>
</dbReference>
<keyword evidence="1 4" id="KW-0645">Protease</keyword>
<dbReference type="InterPro" id="IPR001254">
    <property type="entry name" value="Trypsin_dom"/>
</dbReference>
<dbReference type="InterPro" id="IPR008979">
    <property type="entry name" value="Galactose-bd-like_sf"/>
</dbReference>
<dbReference type="Pfam" id="PF01483">
    <property type="entry name" value="P_proprotein"/>
    <property type="match status" value="1"/>
</dbReference>
<keyword evidence="3" id="KW-1015">Disulfide bond</keyword>
<organism evidence="8 9">
    <name type="scientific">Actinophytocola oryzae</name>
    <dbReference type="NCBI Taxonomy" id="502181"/>
    <lineage>
        <taxon>Bacteria</taxon>
        <taxon>Bacillati</taxon>
        <taxon>Actinomycetota</taxon>
        <taxon>Actinomycetes</taxon>
        <taxon>Pseudonocardiales</taxon>
        <taxon>Pseudonocardiaceae</taxon>
    </lineage>
</organism>
<feature type="domain" description="P/Homo B" evidence="7">
    <location>
        <begin position="263"/>
        <end position="383"/>
    </location>
</feature>
<evidence type="ECO:0000313" key="8">
    <source>
        <dbReference type="EMBL" id="TDV41752.1"/>
    </source>
</evidence>
<dbReference type="PROSITE" id="PS00135">
    <property type="entry name" value="TRYPSIN_SER"/>
    <property type="match status" value="1"/>
</dbReference>
<dbReference type="Gene3D" id="2.60.120.260">
    <property type="entry name" value="Galactose-binding domain-like"/>
    <property type="match status" value="1"/>
</dbReference>
<feature type="signal peptide" evidence="5">
    <location>
        <begin position="1"/>
        <end position="30"/>
    </location>
</feature>
<evidence type="ECO:0000256" key="3">
    <source>
        <dbReference type="ARBA" id="ARBA00023157"/>
    </source>
</evidence>
<evidence type="ECO:0000256" key="1">
    <source>
        <dbReference type="ARBA" id="ARBA00022670"/>
    </source>
</evidence>
<dbReference type="GO" id="GO:0004252">
    <property type="term" value="F:serine-type endopeptidase activity"/>
    <property type="evidence" value="ECO:0007669"/>
    <property type="project" value="InterPro"/>
</dbReference>
<dbReference type="PANTHER" id="PTHR24252:SF7">
    <property type="entry name" value="HYALIN"/>
    <property type="match status" value="1"/>
</dbReference>
<evidence type="ECO:0000256" key="4">
    <source>
        <dbReference type="RuleBase" id="RU363034"/>
    </source>
</evidence>
<dbReference type="OrthoDB" id="1496095at2"/>
<proteinExistence type="predicted"/>
<dbReference type="PANTHER" id="PTHR24252">
    <property type="entry name" value="ACROSIN-RELATED"/>
    <property type="match status" value="1"/>
</dbReference>
<accession>A0A4R7UZZ8</accession>
<dbReference type="Proteomes" id="UP000294927">
    <property type="component" value="Unassembled WGS sequence"/>
</dbReference>
<dbReference type="InterPro" id="IPR043504">
    <property type="entry name" value="Peptidase_S1_PA_chymotrypsin"/>
</dbReference>
<keyword evidence="4" id="KW-0720">Serine protease</keyword>
<evidence type="ECO:0000256" key="2">
    <source>
        <dbReference type="ARBA" id="ARBA00022801"/>
    </source>
</evidence>
<dbReference type="SMART" id="SM00020">
    <property type="entry name" value="Tryp_SPc"/>
    <property type="match status" value="1"/>
</dbReference>